<name>A0ABN1YVH2_9ACTN</name>
<dbReference type="Pfam" id="PF00881">
    <property type="entry name" value="Nitroreductase"/>
    <property type="match status" value="1"/>
</dbReference>
<dbReference type="InterPro" id="IPR029479">
    <property type="entry name" value="Nitroreductase"/>
</dbReference>
<protein>
    <submittedName>
        <fullName evidence="2">Nitroreductase</fullName>
    </submittedName>
</protein>
<feature type="domain" description="Nitroreductase" evidence="1">
    <location>
        <begin position="129"/>
        <end position="292"/>
    </location>
</feature>
<dbReference type="InterPro" id="IPR050627">
    <property type="entry name" value="Nitroreductase/BluB"/>
</dbReference>
<comment type="caution">
    <text evidence="2">The sequence shown here is derived from an EMBL/GenBank/DDBJ whole genome shotgun (WGS) entry which is preliminary data.</text>
</comment>
<dbReference type="EMBL" id="BAAAIZ010000030">
    <property type="protein sequence ID" value="GAA1422456.1"/>
    <property type="molecule type" value="Genomic_DNA"/>
</dbReference>
<evidence type="ECO:0000259" key="1">
    <source>
        <dbReference type="Pfam" id="PF00881"/>
    </source>
</evidence>
<gene>
    <name evidence="2" type="ORF">GCM10009601_24000</name>
</gene>
<dbReference type="Proteomes" id="UP001500973">
    <property type="component" value="Unassembled WGS sequence"/>
</dbReference>
<proteinExistence type="predicted"/>
<dbReference type="PANTHER" id="PTHR23026">
    <property type="entry name" value="NADPH NITROREDUCTASE"/>
    <property type="match status" value="1"/>
</dbReference>
<keyword evidence="3" id="KW-1185">Reference proteome</keyword>
<evidence type="ECO:0000313" key="2">
    <source>
        <dbReference type="EMBL" id="GAA1422456.1"/>
    </source>
</evidence>
<dbReference type="NCBIfam" id="NF047509">
    <property type="entry name" value="Rv3131_FMN_oxido"/>
    <property type="match status" value="1"/>
</dbReference>
<accession>A0ABN1YVH2</accession>
<dbReference type="Gene3D" id="3.40.109.10">
    <property type="entry name" value="NADH Oxidase"/>
    <property type="match status" value="2"/>
</dbReference>
<evidence type="ECO:0000313" key="3">
    <source>
        <dbReference type="Proteomes" id="UP001500973"/>
    </source>
</evidence>
<dbReference type="RefSeq" id="WP_344012330.1">
    <property type="nucleotide sequence ID" value="NZ_BAAAIZ010000030.1"/>
</dbReference>
<organism evidence="2 3">
    <name type="scientific">Streptomyces thermospinosisporus</name>
    <dbReference type="NCBI Taxonomy" id="161482"/>
    <lineage>
        <taxon>Bacteria</taxon>
        <taxon>Bacillati</taxon>
        <taxon>Actinomycetota</taxon>
        <taxon>Actinomycetes</taxon>
        <taxon>Kitasatosporales</taxon>
        <taxon>Streptomycetaceae</taxon>
        <taxon>Streptomyces</taxon>
    </lineage>
</organism>
<reference evidence="2 3" key="1">
    <citation type="journal article" date="2019" name="Int. J. Syst. Evol. Microbiol.">
        <title>The Global Catalogue of Microorganisms (GCM) 10K type strain sequencing project: providing services to taxonomists for standard genome sequencing and annotation.</title>
        <authorList>
            <consortium name="The Broad Institute Genomics Platform"/>
            <consortium name="The Broad Institute Genome Sequencing Center for Infectious Disease"/>
            <person name="Wu L."/>
            <person name="Ma J."/>
        </authorList>
    </citation>
    <scope>NUCLEOTIDE SEQUENCE [LARGE SCALE GENOMIC DNA]</scope>
    <source>
        <strain evidence="2 3">JCM 11756</strain>
    </source>
</reference>
<sequence length="339" mass="36848">MSEQDLSTTPGLSDEQVRALVRDACAAPSMHNAQPWRFRYLRGSGEFQLRADPDRVLPHADPDRRALHLGCGAALFNLRVALAHLGRSPRIRLLPDPSDPDLLATVGAAAGSGDGDPGELAALHPAIPERHSSRFPFEETPLPEELRAALADAARREGAELAFPSPWHLEQVLDLMAEAEVRNKDDQGSEEDLARWTRPDAVSEDAAADGVPGYAFGPRRRGGKAPMRDFAGGRTVAADPGSAEFERIPQLAVLSTARDRPEDWLRAGQAMQRVLLLATREGLSSSFATQALEWSDLRWQLRDPVSGTGVVQVVLRLGYGPKGPRTPRRPVPDVLDIEG</sequence>
<dbReference type="SUPFAM" id="SSF55469">
    <property type="entry name" value="FMN-dependent nitroreductase-like"/>
    <property type="match status" value="2"/>
</dbReference>
<dbReference type="InterPro" id="IPR000415">
    <property type="entry name" value="Nitroreductase-like"/>
</dbReference>
<dbReference type="PANTHER" id="PTHR23026:SF123">
    <property type="entry name" value="NAD(P)H NITROREDUCTASE RV3131-RELATED"/>
    <property type="match status" value="1"/>
</dbReference>